<organism evidence="2">
    <name type="scientific">marine sediment metagenome</name>
    <dbReference type="NCBI Taxonomy" id="412755"/>
    <lineage>
        <taxon>unclassified sequences</taxon>
        <taxon>metagenomes</taxon>
        <taxon>ecological metagenomes</taxon>
    </lineage>
</organism>
<proteinExistence type="predicted"/>
<accession>A0A0F9UM27</accession>
<protein>
    <recommendedName>
        <fullName evidence="1">DeoxyPurine in DNA protein A domain-containing protein</fullName>
    </recommendedName>
</protein>
<name>A0A0F9UM27_9ZZZZ</name>
<feature type="domain" description="DeoxyPurine in DNA protein A" evidence="1">
    <location>
        <begin position="14"/>
        <end position="204"/>
    </location>
</feature>
<dbReference type="Pfam" id="PF23859">
    <property type="entry name" value="DpdA"/>
    <property type="match status" value="1"/>
</dbReference>
<evidence type="ECO:0000313" key="2">
    <source>
        <dbReference type="EMBL" id="KKN62251.1"/>
    </source>
</evidence>
<dbReference type="Gene3D" id="3.20.20.105">
    <property type="entry name" value="Queuine tRNA-ribosyltransferase-like"/>
    <property type="match status" value="1"/>
</dbReference>
<reference evidence="2" key="1">
    <citation type="journal article" date="2015" name="Nature">
        <title>Complex archaea that bridge the gap between prokaryotes and eukaryotes.</title>
        <authorList>
            <person name="Spang A."/>
            <person name="Saw J.H."/>
            <person name="Jorgensen S.L."/>
            <person name="Zaremba-Niedzwiedzka K."/>
            <person name="Martijn J."/>
            <person name="Lind A.E."/>
            <person name="van Eijk R."/>
            <person name="Schleper C."/>
            <person name="Guy L."/>
            <person name="Ettema T.J."/>
        </authorList>
    </citation>
    <scope>NUCLEOTIDE SEQUENCE</scope>
</reference>
<dbReference type="InterPro" id="IPR036511">
    <property type="entry name" value="TGT-like_sf"/>
</dbReference>
<sequence>MVNHARHFERSFLSVNRLRTRRSDFEAQAWILDSGAFTEISQHGEFRTSPAEYAALIHRWHRCGRLEMAVCQDFMCEPFILEATGHTVAQHQQWTVERYDGLLALAPVPIMPVLQGWEAADYVAHARQYGARLTHGMRVGVGSVCKRNASPLAVRRILCAIMAERPDLRLHGFGLKSTALRDPLIRALLHSADSMAWSYAARRSGGNANGLAEALAFSEAIEELSVDSSSQVPLLT</sequence>
<dbReference type="EMBL" id="LAZR01000631">
    <property type="protein sequence ID" value="KKN62251.1"/>
    <property type="molecule type" value="Genomic_DNA"/>
</dbReference>
<dbReference type="InterPro" id="IPR055645">
    <property type="entry name" value="DpdA"/>
</dbReference>
<gene>
    <name evidence="2" type="ORF">LCGC14_0513880</name>
</gene>
<comment type="caution">
    <text evidence="2">The sequence shown here is derived from an EMBL/GenBank/DDBJ whole genome shotgun (WGS) entry which is preliminary data.</text>
</comment>
<evidence type="ECO:0000259" key="1">
    <source>
        <dbReference type="Pfam" id="PF23859"/>
    </source>
</evidence>
<dbReference type="GO" id="GO:0006400">
    <property type="term" value="P:tRNA modification"/>
    <property type="evidence" value="ECO:0007669"/>
    <property type="project" value="InterPro"/>
</dbReference>
<dbReference type="AlphaFoldDB" id="A0A0F9UM27"/>